<accession>A0A2P2JDE5</accession>
<proteinExistence type="predicted"/>
<organism evidence="1">
    <name type="scientific">Rhizophora mucronata</name>
    <name type="common">Asiatic mangrove</name>
    <dbReference type="NCBI Taxonomy" id="61149"/>
    <lineage>
        <taxon>Eukaryota</taxon>
        <taxon>Viridiplantae</taxon>
        <taxon>Streptophyta</taxon>
        <taxon>Embryophyta</taxon>
        <taxon>Tracheophyta</taxon>
        <taxon>Spermatophyta</taxon>
        <taxon>Magnoliopsida</taxon>
        <taxon>eudicotyledons</taxon>
        <taxon>Gunneridae</taxon>
        <taxon>Pentapetalae</taxon>
        <taxon>rosids</taxon>
        <taxon>fabids</taxon>
        <taxon>Malpighiales</taxon>
        <taxon>Rhizophoraceae</taxon>
        <taxon>Rhizophora</taxon>
    </lineage>
</organism>
<protein>
    <submittedName>
        <fullName evidence="1">Uncharacterized protein</fullName>
    </submittedName>
</protein>
<reference evidence="1" key="1">
    <citation type="submission" date="2018-02" db="EMBL/GenBank/DDBJ databases">
        <title>Rhizophora mucronata_Transcriptome.</title>
        <authorList>
            <person name="Meera S.P."/>
            <person name="Sreeshan A."/>
            <person name="Augustine A."/>
        </authorList>
    </citation>
    <scope>NUCLEOTIDE SEQUENCE</scope>
    <source>
        <tissue evidence="1">Leaf</tissue>
    </source>
</reference>
<dbReference type="EMBL" id="GGEC01011006">
    <property type="protein sequence ID" value="MBW91489.1"/>
    <property type="molecule type" value="Transcribed_RNA"/>
</dbReference>
<name>A0A2P2JDE5_RHIMU</name>
<dbReference type="AlphaFoldDB" id="A0A2P2JDE5"/>
<sequence>MTDKISKLPATLTLLTDHGSSFSLYANDVSGLPLTVIWNPSEPTHSVAVNGFPSKKGKLAVEWAPFCEP</sequence>
<evidence type="ECO:0000313" key="1">
    <source>
        <dbReference type="EMBL" id="MBW91489.1"/>
    </source>
</evidence>